<accession>A0A9W9Z5U8</accession>
<organism evidence="1 2">
    <name type="scientific">Desmophyllum pertusum</name>
    <dbReference type="NCBI Taxonomy" id="174260"/>
    <lineage>
        <taxon>Eukaryota</taxon>
        <taxon>Metazoa</taxon>
        <taxon>Cnidaria</taxon>
        <taxon>Anthozoa</taxon>
        <taxon>Hexacorallia</taxon>
        <taxon>Scleractinia</taxon>
        <taxon>Caryophylliina</taxon>
        <taxon>Caryophylliidae</taxon>
        <taxon>Desmophyllum</taxon>
    </lineage>
</organism>
<name>A0A9W9Z5U8_9CNID</name>
<proteinExistence type="predicted"/>
<dbReference type="EMBL" id="MU826827">
    <property type="protein sequence ID" value="KAJ7374929.1"/>
    <property type="molecule type" value="Genomic_DNA"/>
</dbReference>
<protein>
    <submittedName>
        <fullName evidence="1">Uncharacterized protein</fullName>
    </submittedName>
</protein>
<keyword evidence="2" id="KW-1185">Reference proteome</keyword>
<comment type="caution">
    <text evidence="1">The sequence shown here is derived from an EMBL/GenBank/DDBJ whole genome shotgun (WGS) entry which is preliminary data.</text>
</comment>
<gene>
    <name evidence="1" type="ORF">OS493_005288</name>
</gene>
<evidence type="ECO:0000313" key="1">
    <source>
        <dbReference type="EMBL" id="KAJ7374929.1"/>
    </source>
</evidence>
<dbReference type="OrthoDB" id="10583785at2759"/>
<sequence length="107" mass="11814">MAESAAWSSILSSAGKRHIKDNHMFPAKPRKSIFLSTDESTVWGIVQEVFNSPDFVTARNSNANREVLKKTFNSPKGLHGITGSLCSCVIVIYDIEDQRIVTAYPSV</sequence>
<reference evidence="1" key="1">
    <citation type="submission" date="2023-01" db="EMBL/GenBank/DDBJ databases">
        <title>Genome assembly of the deep-sea coral Lophelia pertusa.</title>
        <authorList>
            <person name="Herrera S."/>
            <person name="Cordes E."/>
        </authorList>
    </citation>
    <scope>NUCLEOTIDE SEQUENCE</scope>
    <source>
        <strain evidence="1">USNM1676648</strain>
        <tissue evidence="1">Polyp</tissue>
    </source>
</reference>
<evidence type="ECO:0000313" key="2">
    <source>
        <dbReference type="Proteomes" id="UP001163046"/>
    </source>
</evidence>
<dbReference type="AlphaFoldDB" id="A0A9W9Z5U8"/>
<dbReference type="Proteomes" id="UP001163046">
    <property type="component" value="Unassembled WGS sequence"/>
</dbReference>